<keyword evidence="1" id="KW-1133">Transmembrane helix</keyword>
<protein>
    <recommendedName>
        <fullName evidence="4">Integral membrane protein</fullName>
    </recommendedName>
</protein>
<comment type="caution">
    <text evidence="2">The sequence shown here is derived from an EMBL/GenBank/DDBJ whole genome shotgun (WGS) entry which is preliminary data.</text>
</comment>
<feature type="transmembrane region" description="Helical" evidence="1">
    <location>
        <begin position="274"/>
        <end position="299"/>
    </location>
</feature>
<feature type="transmembrane region" description="Helical" evidence="1">
    <location>
        <begin position="306"/>
        <end position="327"/>
    </location>
</feature>
<keyword evidence="1" id="KW-0812">Transmembrane</keyword>
<keyword evidence="1" id="KW-0472">Membrane</keyword>
<name>A0A853CL04_9ACTN</name>
<feature type="transmembrane region" description="Helical" evidence="1">
    <location>
        <begin position="98"/>
        <end position="119"/>
    </location>
</feature>
<evidence type="ECO:0000313" key="3">
    <source>
        <dbReference type="Proteomes" id="UP000541969"/>
    </source>
</evidence>
<reference evidence="2 3" key="1">
    <citation type="submission" date="2020-07" db="EMBL/GenBank/DDBJ databases">
        <title>Sequencing the genomes of 1000 actinobacteria strains.</title>
        <authorList>
            <person name="Klenk H.-P."/>
        </authorList>
    </citation>
    <scope>NUCLEOTIDE SEQUENCE [LARGE SCALE GENOMIC DNA]</scope>
    <source>
        <strain evidence="2 3">DSM 104001</strain>
    </source>
</reference>
<gene>
    <name evidence="2" type="ORF">GGQ55_003500</name>
</gene>
<dbReference type="RefSeq" id="WP_179718915.1">
    <property type="nucleotide sequence ID" value="NZ_JACBZT010000001.1"/>
</dbReference>
<organism evidence="2 3">
    <name type="scientific">Petropleomorpha daqingensis</name>
    <dbReference type="NCBI Taxonomy" id="2026353"/>
    <lineage>
        <taxon>Bacteria</taxon>
        <taxon>Bacillati</taxon>
        <taxon>Actinomycetota</taxon>
        <taxon>Actinomycetes</taxon>
        <taxon>Geodermatophilales</taxon>
        <taxon>Geodermatophilaceae</taxon>
        <taxon>Petropleomorpha</taxon>
    </lineage>
</organism>
<evidence type="ECO:0008006" key="4">
    <source>
        <dbReference type="Google" id="ProtNLM"/>
    </source>
</evidence>
<dbReference type="AlphaFoldDB" id="A0A853CL04"/>
<evidence type="ECO:0000313" key="2">
    <source>
        <dbReference type="EMBL" id="NYJ07222.1"/>
    </source>
</evidence>
<feature type="transmembrane region" description="Helical" evidence="1">
    <location>
        <begin position="221"/>
        <end position="254"/>
    </location>
</feature>
<feature type="transmembrane region" description="Helical" evidence="1">
    <location>
        <begin position="358"/>
        <end position="382"/>
    </location>
</feature>
<feature type="transmembrane region" description="Helical" evidence="1">
    <location>
        <begin position="25"/>
        <end position="42"/>
    </location>
</feature>
<sequence length="456" mass="47295">MSTPQLETSPVRAETAPQERGRRPVLLVAAVAVFVAAVWFTGRHLTRTGTNLSLAGGYLLVGRFAVVLTPRVLLPLGVATAIVVWGPALAARLRWQPLLVIAAAGSALWAVTLALSSGWDRLVAPLLSRHDYLHDVPRVRGLGTLLSTFVDHVPVTAADHWTTHVAGHPPGALLTFVLLDRIGLSGPGWAAALCIAGGSLAVAAVLITVRAVADETAARTVAPFAVLVPAAVWIATSADAFFAGVSACGVAALATAARRRRGPAADVRALAGGLLLGGSLFLSFGLVAAGLIALTVVVVQRRRIGWVAVLRVLAIAGIGVTVVFAVFRLGGYDWFSALPVDAQRVRDGAAYAGRPGEYFLFADVAAGAVAAGPAVVAGLAGLRRGALRWLPLAALGAMAVSVSSGLVLGETERIWLPFVVWLLPATATIPDSRRQPWLVAAAVVGLLVEITVRTPW</sequence>
<dbReference type="EMBL" id="JACBZT010000001">
    <property type="protein sequence ID" value="NYJ07222.1"/>
    <property type="molecule type" value="Genomic_DNA"/>
</dbReference>
<feature type="transmembrane region" description="Helical" evidence="1">
    <location>
        <begin position="389"/>
        <end position="408"/>
    </location>
</feature>
<evidence type="ECO:0000256" key="1">
    <source>
        <dbReference type="SAM" id="Phobius"/>
    </source>
</evidence>
<feature type="transmembrane region" description="Helical" evidence="1">
    <location>
        <begin position="72"/>
        <end position="91"/>
    </location>
</feature>
<keyword evidence="3" id="KW-1185">Reference proteome</keyword>
<accession>A0A853CL04</accession>
<proteinExistence type="predicted"/>
<feature type="transmembrane region" description="Helical" evidence="1">
    <location>
        <begin position="188"/>
        <end position="209"/>
    </location>
</feature>
<dbReference type="Proteomes" id="UP000541969">
    <property type="component" value="Unassembled WGS sequence"/>
</dbReference>